<proteinExistence type="predicted"/>
<protein>
    <submittedName>
        <fullName evidence="2">Uncharacterized protein</fullName>
    </submittedName>
</protein>
<dbReference type="AlphaFoldDB" id="A0AA89AEU0"/>
<organism evidence="2 3">
    <name type="scientific">Escallonia herrerae</name>
    <dbReference type="NCBI Taxonomy" id="1293975"/>
    <lineage>
        <taxon>Eukaryota</taxon>
        <taxon>Viridiplantae</taxon>
        <taxon>Streptophyta</taxon>
        <taxon>Embryophyta</taxon>
        <taxon>Tracheophyta</taxon>
        <taxon>Spermatophyta</taxon>
        <taxon>Magnoliopsida</taxon>
        <taxon>eudicotyledons</taxon>
        <taxon>Gunneridae</taxon>
        <taxon>Pentapetalae</taxon>
        <taxon>asterids</taxon>
        <taxon>campanulids</taxon>
        <taxon>Escalloniales</taxon>
        <taxon>Escalloniaceae</taxon>
        <taxon>Escallonia</taxon>
    </lineage>
</organism>
<comment type="caution">
    <text evidence="2">The sequence shown here is derived from an EMBL/GenBank/DDBJ whole genome shotgun (WGS) entry which is preliminary data.</text>
</comment>
<name>A0AA89AEU0_9ASTE</name>
<evidence type="ECO:0000313" key="3">
    <source>
        <dbReference type="Proteomes" id="UP001188597"/>
    </source>
</evidence>
<dbReference type="EMBL" id="JAVXUP010003203">
    <property type="protein sequence ID" value="KAK2999672.1"/>
    <property type="molecule type" value="Genomic_DNA"/>
</dbReference>
<feature type="region of interest" description="Disordered" evidence="1">
    <location>
        <begin position="84"/>
        <end position="106"/>
    </location>
</feature>
<dbReference type="PANTHER" id="PTHR34555">
    <property type="entry name" value="INTEGRAL MEMBRANE HEMOLYSIN-III-LIKE PROTEIN"/>
    <property type="match status" value="1"/>
</dbReference>
<evidence type="ECO:0000313" key="2">
    <source>
        <dbReference type="EMBL" id="KAK2999672.1"/>
    </source>
</evidence>
<dbReference type="Proteomes" id="UP001188597">
    <property type="component" value="Unassembled WGS sequence"/>
</dbReference>
<accession>A0AA89AEU0</accession>
<feature type="compositionally biased region" description="Basic and acidic residues" evidence="1">
    <location>
        <begin position="84"/>
        <end position="93"/>
    </location>
</feature>
<keyword evidence="3" id="KW-1185">Reference proteome</keyword>
<reference evidence="2" key="1">
    <citation type="submission" date="2022-12" db="EMBL/GenBank/DDBJ databases">
        <title>Draft genome assemblies for two species of Escallonia (Escalloniales).</title>
        <authorList>
            <person name="Chanderbali A."/>
            <person name="Dervinis C."/>
            <person name="Anghel I."/>
            <person name="Soltis D."/>
            <person name="Soltis P."/>
            <person name="Zapata F."/>
        </authorList>
    </citation>
    <scope>NUCLEOTIDE SEQUENCE</scope>
    <source>
        <strain evidence="2">UCBG64.0493</strain>
        <tissue evidence="2">Leaf</tissue>
    </source>
</reference>
<sequence length="297" mass="33381">MPTFQKQPPTLMKKEVLRDVQNNKRKMSNHQFSPTLLEGRPNADAIKICGTKRLSTECPSRHSCPPPFSSDGANEHLKFAHRKLESDSGKGRIQDNNAKYADSPQSRQLCYTRQQVPQKHVRVKESNMRRHPVVMPTHMPSMEKLSHGEPSVSNSIAKRGNGLAAVGRDNPEVTSEVPQSVDFKGADDQQRERFTRLQYFLRQCDGSNQREHIQVLLGLSPVELSMHAVELEKRAIQLTIEEGTWFLFLLVLLQCALKDFKVEGRALVDTVLFTAAKKAIAPFGGSQSTHFQTGCLP</sequence>
<evidence type="ECO:0000256" key="1">
    <source>
        <dbReference type="SAM" id="MobiDB-lite"/>
    </source>
</evidence>
<dbReference type="PANTHER" id="PTHR34555:SF7">
    <property type="entry name" value="DUF3741 DOMAIN-CONTAINING PROTEIN"/>
    <property type="match status" value="1"/>
</dbReference>
<gene>
    <name evidence="2" type="ORF">RJ639_023751</name>
</gene>